<evidence type="ECO:0000313" key="1">
    <source>
        <dbReference type="EMBL" id="RBL93018.1"/>
    </source>
</evidence>
<dbReference type="AlphaFoldDB" id="A0A365Y3W6"/>
<accession>A0A365Y3W6</accession>
<dbReference type="EMBL" id="QFFJ01000001">
    <property type="protein sequence ID" value="RBL93018.1"/>
    <property type="molecule type" value="Genomic_DNA"/>
</dbReference>
<comment type="caution">
    <text evidence="1">The sequence shown here is derived from an EMBL/GenBank/DDBJ whole genome shotgun (WGS) entry which is preliminary data.</text>
</comment>
<sequence>MSGFVLAAACKNEQAVAPASVDGKFDCNVALVTTSYVYNVVTANCTSRGCHRAGGSDFSTADKLKSYISASRAVFTQRVTSAQATMPPSRFPALSQGTKDSIACWIEKGMPDK</sequence>
<dbReference type="Proteomes" id="UP000253410">
    <property type="component" value="Unassembled WGS sequence"/>
</dbReference>
<keyword evidence="2" id="KW-1185">Reference proteome</keyword>
<protein>
    <submittedName>
        <fullName evidence="1">Uncharacterized protein</fullName>
    </submittedName>
</protein>
<evidence type="ECO:0000313" key="2">
    <source>
        <dbReference type="Proteomes" id="UP000253410"/>
    </source>
</evidence>
<proteinExistence type="predicted"/>
<gene>
    <name evidence="1" type="ORF">DF182_10720</name>
</gene>
<organism evidence="1 2">
    <name type="scientific">Chitinophaga flava</name>
    <dbReference type="NCBI Taxonomy" id="2259036"/>
    <lineage>
        <taxon>Bacteria</taxon>
        <taxon>Pseudomonadati</taxon>
        <taxon>Bacteroidota</taxon>
        <taxon>Chitinophagia</taxon>
        <taxon>Chitinophagales</taxon>
        <taxon>Chitinophagaceae</taxon>
        <taxon>Chitinophaga</taxon>
    </lineage>
</organism>
<name>A0A365Y3W6_9BACT</name>
<reference evidence="1 2" key="1">
    <citation type="submission" date="2018-05" db="EMBL/GenBank/DDBJ databases">
        <title>Chitinophaga sp. K3CV102501T nov., isolated from isolated from a monsoon evergreen broad-leaved forest soil.</title>
        <authorList>
            <person name="Lv Y."/>
        </authorList>
    </citation>
    <scope>NUCLEOTIDE SEQUENCE [LARGE SCALE GENOMIC DNA]</scope>
    <source>
        <strain evidence="1 2">GDMCC 1.1325</strain>
    </source>
</reference>